<keyword evidence="7" id="KW-1185">Reference proteome</keyword>
<proteinExistence type="inferred from homology"/>
<dbReference type="OrthoDB" id="329139at2759"/>
<evidence type="ECO:0000313" key="7">
    <source>
        <dbReference type="Proteomes" id="UP000018538"/>
    </source>
</evidence>
<keyword evidence="4 5" id="KW-0539">Nucleus</keyword>
<dbReference type="PANTHER" id="PTHR15840:SF10">
    <property type="entry name" value="EKC_KEOPS COMPLEX SUBUNIT TPRKB"/>
    <property type="match status" value="1"/>
</dbReference>
<dbReference type="GO" id="GO:0002949">
    <property type="term" value="P:tRNA threonylcarbamoyladenosine modification"/>
    <property type="evidence" value="ECO:0007669"/>
    <property type="project" value="TreeGrafter"/>
</dbReference>
<evidence type="ECO:0008006" key="8">
    <source>
        <dbReference type="Google" id="ProtNLM"/>
    </source>
</evidence>
<dbReference type="EMBL" id="KI635811">
    <property type="protein sequence ID" value="ETB56849.1"/>
    <property type="molecule type" value="Genomic_DNA"/>
</dbReference>
<organism evidence="6 7">
    <name type="scientific">Plasmodium yoelii 17X</name>
    <dbReference type="NCBI Taxonomy" id="1323249"/>
    <lineage>
        <taxon>Eukaryota</taxon>
        <taxon>Sar</taxon>
        <taxon>Alveolata</taxon>
        <taxon>Apicomplexa</taxon>
        <taxon>Aconoidasida</taxon>
        <taxon>Haemosporida</taxon>
        <taxon>Plasmodiidae</taxon>
        <taxon>Plasmodium</taxon>
        <taxon>Plasmodium (Vinckeia)</taxon>
    </lineage>
</organism>
<dbReference type="Proteomes" id="UP000018538">
    <property type="component" value="Unassembled WGS sequence"/>
</dbReference>
<keyword evidence="3" id="KW-0819">tRNA processing</keyword>
<dbReference type="GO" id="GO:0005829">
    <property type="term" value="C:cytosol"/>
    <property type="evidence" value="ECO:0007669"/>
    <property type="project" value="TreeGrafter"/>
</dbReference>
<evidence type="ECO:0000256" key="4">
    <source>
        <dbReference type="ARBA" id="ARBA00023242"/>
    </source>
</evidence>
<evidence type="ECO:0000256" key="3">
    <source>
        <dbReference type="ARBA" id="ARBA00022694"/>
    </source>
</evidence>
<evidence type="ECO:0000313" key="6">
    <source>
        <dbReference type="EMBL" id="ETB56849.1"/>
    </source>
</evidence>
<dbReference type="PANTHER" id="PTHR15840">
    <property type="entry name" value="CGI-121 FAMILY MEMBER"/>
    <property type="match status" value="1"/>
</dbReference>
<dbReference type="InterPro" id="IPR013926">
    <property type="entry name" value="CGI121/TPRKB"/>
</dbReference>
<dbReference type="Pfam" id="PF08617">
    <property type="entry name" value="CGI-121"/>
    <property type="match status" value="1"/>
</dbReference>
<comment type="subcellular location">
    <subcellularLocation>
        <location evidence="1">Nucleus</location>
    </subcellularLocation>
</comment>
<evidence type="ECO:0000256" key="5">
    <source>
        <dbReference type="RuleBase" id="RU004398"/>
    </source>
</evidence>
<dbReference type="GO" id="GO:0000408">
    <property type="term" value="C:EKC/KEOPS complex"/>
    <property type="evidence" value="ECO:0007669"/>
    <property type="project" value="TreeGrafter"/>
</dbReference>
<evidence type="ECO:0000256" key="2">
    <source>
        <dbReference type="ARBA" id="ARBA00005546"/>
    </source>
</evidence>
<name>V7PBQ4_PLAYE</name>
<reference evidence="6 7" key="1">
    <citation type="submission" date="2013-11" db="EMBL/GenBank/DDBJ databases">
        <title>The Genome Sequence of Plasmodium yoelii 17X.</title>
        <authorList>
            <consortium name="The Broad Institute Genomics Platform"/>
            <consortium name="The Broad Institute Genome Sequencing Center for Infectious Disease"/>
            <person name="Neafsey D."/>
            <person name="Adams J."/>
            <person name="Walker B."/>
            <person name="Young S.K."/>
            <person name="Zeng Q."/>
            <person name="Gargeya S."/>
            <person name="Fitzgerald M."/>
            <person name="Haas B."/>
            <person name="Abouelleil A."/>
            <person name="Alvarado L."/>
            <person name="Chapman S.B."/>
            <person name="Gainer-Dewar J."/>
            <person name="Goldberg J."/>
            <person name="Griggs A."/>
            <person name="Gujja S."/>
            <person name="Hansen M."/>
            <person name="Howarth C."/>
            <person name="Imamovic A."/>
            <person name="Ireland A."/>
            <person name="Larimer J."/>
            <person name="McCowan C."/>
            <person name="Murphy C."/>
            <person name="Pearson M."/>
            <person name="Poon T.W."/>
            <person name="Priest M."/>
            <person name="Roberts A."/>
            <person name="Saif S."/>
            <person name="Shea T."/>
            <person name="Sykes S."/>
            <person name="Wortman J."/>
            <person name="Nusbaum C."/>
            <person name="Birren B."/>
        </authorList>
    </citation>
    <scope>NUCLEOTIDE SEQUENCE [LARGE SCALE GENOMIC DNA]</scope>
    <source>
        <strain evidence="6 7">17X</strain>
    </source>
</reference>
<dbReference type="InterPro" id="IPR036504">
    <property type="entry name" value="CGI121/TPRKB_sf"/>
</dbReference>
<dbReference type="SUPFAM" id="SSF143870">
    <property type="entry name" value="PF0523-like"/>
    <property type="match status" value="1"/>
</dbReference>
<accession>V7PBQ4</accession>
<dbReference type="AlphaFoldDB" id="V7PBQ4"/>
<sequence length="184" mass="21519">MTIEMTNHKLYIQDETVDVTLILFKNVTNSKDVLEIYNKLSADISSSDHQNKFFLILDSQLVFNEDHILHSIYRGYHNFKTKKKITKNIILEIFFLLSSHENINECINQYKMNENSTSIIYVGVNMPTDQILEVTKLIQGESTNFDEISSLHCEKKILEHFNTDINNIDRFIYHNIASKKISLN</sequence>
<dbReference type="Gene3D" id="3.30.2380.10">
    <property type="entry name" value="CGI121/TPRKB"/>
    <property type="match status" value="1"/>
</dbReference>
<protein>
    <recommendedName>
        <fullName evidence="8">EKC/KEOPS complex subunit CGI121</fullName>
    </recommendedName>
</protein>
<dbReference type="GO" id="GO:0005634">
    <property type="term" value="C:nucleus"/>
    <property type="evidence" value="ECO:0007669"/>
    <property type="project" value="UniProtKB-SubCell"/>
</dbReference>
<comment type="similarity">
    <text evidence="2 5">Belongs to the CGI121/TPRKB family.</text>
</comment>
<evidence type="ECO:0000256" key="1">
    <source>
        <dbReference type="ARBA" id="ARBA00004123"/>
    </source>
</evidence>
<gene>
    <name evidence="6" type="ORF">YYC_05218</name>
</gene>